<evidence type="ECO:0000313" key="2">
    <source>
        <dbReference type="EMBL" id="OAD61802.1"/>
    </source>
</evidence>
<name>A0A310SQU9_9HYME</name>
<dbReference type="AlphaFoldDB" id="A0A310SQU9"/>
<feature type="region of interest" description="Disordered" evidence="1">
    <location>
        <begin position="327"/>
        <end position="373"/>
    </location>
</feature>
<gene>
    <name evidence="2" type="ORF">WN48_08895</name>
</gene>
<dbReference type="EMBL" id="KQ760132">
    <property type="protein sequence ID" value="OAD61802.1"/>
    <property type="molecule type" value="Genomic_DNA"/>
</dbReference>
<sequence>MNSVEEPLLCDDVKGVREWRQKCPVFLVFHVRRAANHSVNRLDPVYRCSGYIHATSRYKFAKLWVASSVQVAEYFVAWLHSGIPEVSSGSRISSEKLEIEWWKDDFRGVMRPAERVIRGYHDPIALRVDQIPRDWSTLRASSCSRPRHIYRATETLAQRRKEMTLITGMHDKSRFSCRQVNVNVVCNESFNLHVLPVLLRFEDSIESVAQHLSDIRVTGSASVEQKNGNGSTKNNKTNNNGVEVNRNEEQNGSGEIKGQAKKKPNAPGSGPLLQQTEISTSQLDFFKMLDEKIENGPDYDESLDTTARAERVSNLLRQWELASVTWSSVSDLDNASPSATKNRSSGLNSSRQSLSAKDREGMRNIVGGRPESAPIYMRNANRVDGLQEAHCPSPNMPRHVLESITQSPTQSLKNVTPPGSSPTSLRYQDSYKECNANQPTAKTVKVHYSAQNPVNGEYVTQQALYREQYLQQTGIITVSSQYAAGSPGGNVLRNNPYVQQYQISNPQHFSTPRKRGFNAAQMT</sequence>
<feature type="compositionally biased region" description="Low complexity" evidence="1">
    <location>
        <begin position="225"/>
        <end position="244"/>
    </location>
</feature>
<dbReference type="InterPro" id="IPR027967">
    <property type="entry name" value="DUF4612"/>
</dbReference>
<evidence type="ECO:0000256" key="1">
    <source>
        <dbReference type="SAM" id="MobiDB-lite"/>
    </source>
</evidence>
<feature type="compositionally biased region" description="Polar residues" evidence="1">
    <location>
        <begin position="327"/>
        <end position="341"/>
    </location>
</feature>
<evidence type="ECO:0000313" key="3">
    <source>
        <dbReference type="Proteomes" id="UP000250275"/>
    </source>
</evidence>
<accession>A0A310SQU9</accession>
<organism evidence="2 3">
    <name type="scientific">Eufriesea mexicana</name>
    <dbReference type="NCBI Taxonomy" id="516756"/>
    <lineage>
        <taxon>Eukaryota</taxon>
        <taxon>Metazoa</taxon>
        <taxon>Ecdysozoa</taxon>
        <taxon>Arthropoda</taxon>
        <taxon>Hexapoda</taxon>
        <taxon>Insecta</taxon>
        <taxon>Pterygota</taxon>
        <taxon>Neoptera</taxon>
        <taxon>Endopterygota</taxon>
        <taxon>Hymenoptera</taxon>
        <taxon>Apocrita</taxon>
        <taxon>Aculeata</taxon>
        <taxon>Apoidea</taxon>
        <taxon>Anthophila</taxon>
        <taxon>Apidae</taxon>
        <taxon>Eufriesea</taxon>
    </lineage>
</organism>
<keyword evidence="3" id="KW-1185">Reference proteome</keyword>
<dbReference type="OrthoDB" id="5919401at2759"/>
<proteinExistence type="predicted"/>
<reference evidence="2 3" key="1">
    <citation type="submission" date="2015-07" db="EMBL/GenBank/DDBJ databases">
        <title>The genome of Eufriesea mexicana.</title>
        <authorList>
            <person name="Pan H."/>
            <person name="Kapheim K."/>
        </authorList>
    </citation>
    <scope>NUCLEOTIDE SEQUENCE [LARGE SCALE GENOMIC DNA]</scope>
    <source>
        <strain evidence="2">0111107269</strain>
        <tissue evidence="2">Whole body</tissue>
    </source>
</reference>
<protein>
    <submittedName>
        <fullName evidence="2">Uncharacterized protein</fullName>
    </submittedName>
</protein>
<dbReference type="PANTHER" id="PTHR14974:SF3">
    <property type="entry name" value="SIMILAR TO RIKEN CDNA 1700025G04 GENE"/>
    <property type="match status" value="1"/>
</dbReference>
<dbReference type="Proteomes" id="UP000250275">
    <property type="component" value="Unassembled WGS sequence"/>
</dbReference>
<dbReference type="Pfam" id="PF15389">
    <property type="entry name" value="DUF4612"/>
    <property type="match status" value="1"/>
</dbReference>
<dbReference type="PANTHER" id="PTHR14974">
    <property type="entry name" value="SIMILAR TO RIKEN CDNA 1700025G04 GENE"/>
    <property type="match status" value="1"/>
</dbReference>
<feature type="region of interest" description="Disordered" evidence="1">
    <location>
        <begin position="218"/>
        <end position="273"/>
    </location>
</feature>
<feature type="compositionally biased region" description="Low complexity" evidence="1">
    <location>
        <begin position="342"/>
        <end position="355"/>
    </location>
</feature>